<dbReference type="SUPFAM" id="SSF46955">
    <property type="entry name" value="Putative DNA-binding domain"/>
    <property type="match status" value="1"/>
</dbReference>
<evidence type="ECO:0000313" key="2">
    <source>
        <dbReference type="EMBL" id="MBB6481399.1"/>
    </source>
</evidence>
<reference evidence="2 3" key="1">
    <citation type="submission" date="2020-08" db="EMBL/GenBank/DDBJ databases">
        <title>Genomic Encyclopedia of Type Strains, Phase IV (KMG-IV): sequencing the most valuable type-strain genomes for metagenomic binning, comparative biology and taxonomic classification.</title>
        <authorList>
            <person name="Goeker M."/>
        </authorList>
    </citation>
    <scope>NUCLEOTIDE SEQUENCE [LARGE SCALE GENOMIC DNA]</scope>
    <source>
        <strain evidence="2 3">DSM 2461</strain>
    </source>
</reference>
<dbReference type="RefSeq" id="WP_184747649.1">
    <property type="nucleotide sequence ID" value="NZ_JACHGJ010000006.1"/>
</dbReference>
<dbReference type="InterPro" id="IPR016152">
    <property type="entry name" value="PTrfase/Anion_transptr"/>
</dbReference>
<proteinExistence type="predicted"/>
<dbReference type="Pfam" id="PF12728">
    <property type="entry name" value="HTH_17"/>
    <property type="match status" value="1"/>
</dbReference>
<dbReference type="AlphaFoldDB" id="A0A841REZ3"/>
<evidence type="ECO:0000313" key="3">
    <source>
        <dbReference type="Proteomes" id="UP000587760"/>
    </source>
</evidence>
<comment type="caution">
    <text evidence="2">The sequence shown here is derived from an EMBL/GenBank/DDBJ whole genome shotgun (WGS) entry which is preliminary data.</text>
</comment>
<dbReference type="SUPFAM" id="SSF55804">
    <property type="entry name" value="Phoshotransferase/anion transport protein"/>
    <property type="match status" value="1"/>
</dbReference>
<organism evidence="2 3">
    <name type="scientific">Spirochaeta isovalerica</name>
    <dbReference type="NCBI Taxonomy" id="150"/>
    <lineage>
        <taxon>Bacteria</taxon>
        <taxon>Pseudomonadati</taxon>
        <taxon>Spirochaetota</taxon>
        <taxon>Spirochaetia</taxon>
        <taxon>Spirochaetales</taxon>
        <taxon>Spirochaetaceae</taxon>
        <taxon>Spirochaeta</taxon>
    </lineage>
</organism>
<feature type="domain" description="PTS EIIA type-2" evidence="1">
    <location>
        <begin position="77"/>
        <end position="222"/>
    </location>
</feature>
<dbReference type="Pfam" id="PF00359">
    <property type="entry name" value="PTS_EIIA_2"/>
    <property type="match status" value="1"/>
</dbReference>
<dbReference type="PROSITE" id="PS51094">
    <property type="entry name" value="PTS_EIIA_TYPE_2"/>
    <property type="match status" value="1"/>
</dbReference>
<dbReference type="InterPro" id="IPR009061">
    <property type="entry name" value="DNA-bd_dom_put_sf"/>
</dbReference>
<protein>
    <submittedName>
        <fullName evidence="2">PTS system nitrogen regulatory IIA component</fullName>
    </submittedName>
</protein>
<name>A0A841REZ3_9SPIO</name>
<dbReference type="GO" id="GO:0003677">
    <property type="term" value="F:DNA binding"/>
    <property type="evidence" value="ECO:0007669"/>
    <property type="project" value="InterPro"/>
</dbReference>
<dbReference type="InterPro" id="IPR002178">
    <property type="entry name" value="PTS_EIIA_type-2_dom"/>
</dbReference>
<dbReference type="PANTHER" id="PTHR47738">
    <property type="entry name" value="PTS SYSTEM FRUCTOSE-LIKE EIIA COMPONENT-RELATED"/>
    <property type="match status" value="1"/>
</dbReference>
<evidence type="ECO:0000259" key="1">
    <source>
        <dbReference type="PROSITE" id="PS51094"/>
    </source>
</evidence>
<dbReference type="InterPro" id="IPR041657">
    <property type="entry name" value="HTH_17"/>
</dbReference>
<dbReference type="CDD" id="cd00211">
    <property type="entry name" value="PTS_IIA_fru"/>
    <property type="match status" value="1"/>
</dbReference>
<dbReference type="InterPro" id="IPR051541">
    <property type="entry name" value="PTS_SugarTrans_NitroReg"/>
</dbReference>
<dbReference type="EMBL" id="JACHGJ010000006">
    <property type="protein sequence ID" value="MBB6481399.1"/>
    <property type="molecule type" value="Genomic_DNA"/>
</dbReference>
<gene>
    <name evidence="2" type="ORF">HNR50_003079</name>
</gene>
<dbReference type="NCBIfam" id="TIGR01764">
    <property type="entry name" value="excise"/>
    <property type="match status" value="1"/>
</dbReference>
<dbReference type="InterPro" id="IPR010093">
    <property type="entry name" value="SinI_DNA-bd"/>
</dbReference>
<sequence length="230" mass="26289">MDEVLTLSEVASYLKLSEKTLLKMVKNGEIPCAKIANQWRFSRPMVDDWLRGKMEVVPKNDLSRLIEREFDYMPLSRLIDEDSIVLELKSVDRAGVIDELAEVAYNNKLILDKDTLTKKLNEREDLISTAIGNGIAIPHLRKPSAAIISEPKIVIGVSPRGVDFKSPDGKPTKLFFLILSDSEVVHLRILSRLAAILRINNHLEQMNNFRSKEDFLKFFINDDRENFPKP</sequence>
<dbReference type="Proteomes" id="UP000587760">
    <property type="component" value="Unassembled WGS sequence"/>
</dbReference>
<accession>A0A841REZ3</accession>
<keyword evidence="3" id="KW-1185">Reference proteome</keyword>
<dbReference type="Gene3D" id="3.40.930.10">
    <property type="entry name" value="Mannitol-specific EII, Chain A"/>
    <property type="match status" value="1"/>
</dbReference>